<dbReference type="PANTHER" id="PTHR33375:SF1">
    <property type="entry name" value="CHROMOSOME-PARTITIONING PROTEIN PARB-RELATED"/>
    <property type="match status" value="1"/>
</dbReference>
<dbReference type="PANTHER" id="PTHR33375">
    <property type="entry name" value="CHROMOSOME-PARTITIONING PROTEIN PARB-RELATED"/>
    <property type="match status" value="1"/>
</dbReference>
<sequence length="179" mass="20721">MADNVDEIFGKIKAEKDIFAKAKLISTLRREKNVKVIDIAEKLGINSSYVCHINRLNKLPDIIVDAYYSKLISISHLFLLSRLNDKQKMVDIYEKILTQNLSVKDTEDAIREYLYEIKNRGHYIKEKERQFLMGEIAKKNPDVNAALVQTRTRSRLALEIKGNLEKTSKSIKELVKKII</sequence>
<proteinExistence type="predicted"/>
<dbReference type="InterPro" id="IPR050336">
    <property type="entry name" value="Chromosome_partition/occlusion"/>
</dbReference>
<dbReference type="GO" id="GO:0005694">
    <property type="term" value="C:chromosome"/>
    <property type="evidence" value="ECO:0007669"/>
    <property type="project" value="TreeGrafter"/>
</dbReference>
<dbReference type="SUPFAM" id="SSF109709">
    <property type="entry name" value="KorB DNA-binding domain-like"/>
    <property type="match status" value="1"/>
</dbReference>
<reference evidence="2 3" key="1">
    <citation type="journal article" date="2016" name="Nat. Commun.">
        <title>Thousands of microbial genomes shed light on interconnected biogeochemical processes in an aquifer system.</title>
        <authorList>
            <person name="Anantharaman K."/>
            <person name="Brown C.T."/>
            <person name="Hug L.A."/>
            <person name="Sharon I."/>
            <person name="Castelle C.J."/>
            <person name="Probst A.J."/>
            <person name="Thomas B.C."/>
            <person name="Singh A."/>
            <person name="Wilkins M.J."/>
            <person name="Karaoz U."/>
            <person name="Brodie E.L."/>
            <person name="Williams K.H."/>
            <person name="Hubbard S.S."/>
            <person name="Banfield J.F."/>
        </authorList>
    </citation>
    <scope>NUCLEOTIDE SEQUENCE [LARGE SCALE GENOMIC DNA]</scope>
</reference>
<protein>
    <recommendedName>
        <fullName evidence="1">ParB/Spo0J HTH domain-containing protein</fullName>
    </recommendedName>
</protein>
<dbReference type="EMBL" id="MGAT01000016">
    <property type="protein sequence ID" value="OGK52705.1"/>
    <property type="molecule type" value="Genomic_DNA"/>
</dbReference>
<name>A0A1F7JAT1_9BACT</name>
<comment type="caution">
    <text evidence="2">The sequence shown here is derived from an EMBL/GenBank/DDBJ whole genome shotgun (WGS) entry which is preliminary data.</text>
</comment>
<dbReference type="InterPro" id="IPR041468">
    <property type="entry name" value="HTH_ParB/Spo0J"/>
</dbReference>
<evidence type="ECO:0000313" key="2">
    <source>
        <dbReference type="EMBL" id="OGK52705.1"/>
    </source>
</evidence>
<dbReference type="Gene3D" id="1.10.10.2830">
    <property type="match status" value="1"/>
</dbReference>
<evidence type="ECO:0000313" key="3">
    <source>
        <dbReference type="Proteomes" id="UP000178857"/>
    </source>
</evidence>
<dbReference type="AlphaFoldDB" id="A0A1F7JAT1"/>
<feature type="domain" description="ParB/Spo0J HTH" evidence="1">
    <location>
        <begin position="21"/>
        <end position="113"/>
    </location>
</feature>
<gene>
    <name evidence="2" type="ORF">A2970_02655</name>
</gene>
<dbReference type="GO" id="GO:0007059">
    <property type="term" value="P:chromosome segregation"/>
    <property type="evidence" value="ECO:0007669"/>
    <property type="project" value="TreeGrafter"/>
</dbReference>
<evidence type="ECO:0000259" key="1">
    <source>
        <dbReference type="Pfam" id="PF17762"/>
    </source>
</evidence>
<dbReference type="Proteomes" id="UP000178857">
    <property type="component" value="Unassembled WGS sequence"/>
</dbReference>
<dbReference type="Pfam" id="PF17762">
    <property type="entry name" value="HTH_ParB"/>
    <property type="match status" value="1"/>
</dbReference>
<accession>A0A1F7JAT1</accession>
<dbReference type="STRING" id="1802069.A2970_02655"/>
<organism evidence="2 3">
    <name type="scientific">Candidatus Roizmanbacteria bacterium RIFCSPLOWO2_01_FULL_44_13</name>
    <dbReference type="NCBI Taxonomy" id="1802069"/>
    <lineage>
        <taxon>Bacteria</taxon>
        <taxon>Candidatus Roizmaniibacteriota</taxon>
    </lineage>
</organism>